<dbReference type="SMART" id="SM00710">
    <property type="entry name" value="PbH1"/>
    <property type="match status" value="3"/>
</dbReference>
<dbReference type="NCBIfam" id="TIGR04183">
    <property type="entry name" value="Por_Secre_tail"/>
    <property type="match status" value="1"/>
</dbReference>
<dbReference type="InterPro" id="IPR026444">
    <property type="entry name" value="Secre_tail"/>
</dbReference>
<reference evidence="4" key="1">
    <citation type="submission" date="2016-04" db="EMBL/GenBank/DDBJ databases">
        <authorList>
            <person name="Chen L."/>
            <person name="Zhuang W."/>
            <person name="Wang G."/>
        </authorList>
    </citation>
    <scope>NUCLEOTIDE SEQUENCE [LARGE SCALE GENOMIC DNA]</scope>
    <source>
        <strain evidence="4">208</strain>
    </source>
</reference>
<gene>
    <name evidence="3" type="ORF">A4R26_06260</name>
</gene>
<dbReference type="EMBL" id="LWBP01000210">
    <property type="protein sequence ID" value="OQP53577.1"/>
    <property type="molecule type" value="Genomic_DNA"/>
</dbReference>
<dbReference type="STRING" id="550983.A4R26_06260"/>
<accession>A0A1V9F5N7</accession>
<dbReference type="InterPro" id="IPR012334">
    <property type="entry name" value="Pectin_lyas_fold"/>
</dbReference>
<dbReference type="InterPro" id="IPR013783">
    <property type="entry name" value="Ig-like_fold"/>
</dbReference>
<dbReference type="Gene3D" id="2.60.40.10">
    <property type="entry name" value="Immunoglobulins"/>
    <property type="match status" value="1"/>
</dbReference>
<sequence>MLVLLCSMASLVASATNYYVDPSSTGSNQGTFNDPWKSIDDIPWAINYYSPGDTIFFKRGQEYVGTMSMNSSGSSSAPIVLMPYGSGAAPLFKYSAGHFTDPLVYNRVMIRLNQCNHIVIDGFEMTDFTIPNDHSVAANVGYGVYIYAGPGNNGSNNIVRNCKITKLGSGVCIDGGSFNTVTNCTIGDLRMILNTPDVEWDDFGAMGIMVGGSDNTITHNQIHECYGTSYDYHIDGGAIEMYGSVSNNKILYNTASENIGFMEFGSGSGGQALNNLVGYNLLVNNGHVFWINSASIYSLDVRNLQFVNNNIIETHAPRIADVRNMIGIMSTPTVANVLTMKNNIFWIATAQNITDPNAQPFNGPQLIHQNNMFHLSGGSLGYNMDVTETNLPAGFSPFIDITSSSNPLLWNYDLKPACTAIDFGQFTGIDKDFQGKPVPYGGLPDAGIIESIAIVLPLEILSSRGYSTTVGNIIEWETNKELAKHFEVEKSSDGQTFGSIATIPYKTDANTSSIIYRFTDGDIKGEVQYYRIKGVEANSKEIYSKIISIKSVTVQSSPGSFTLFPNPAQDHVYLKYPGNDFLNKEVMVVSMAGVVVKRQRLNDASAQVKLNIGDLPKGAYALKLFDTKTGQTHSTMLTK</sequence>
<evidence type="ECO:0000259" key="2">
    <source>
        <dbReference type="Pfam" id="PF18962"/>
    </source>
</evidence>
<dbReference type="Gene3D" id="2.160.20.10">
    <property type="entry name" value="Single-stranded right-handed beta-helix, Pectin lyase-like"/>
    <property type="match status" value="1"/>
</dbReference>
<dbReference type="AlphaFoldDB" id="A0A1V9F5N7"/>
<keyword evidence="1" id="KW-0732">Signal</keyword>
<feature type="signal peptide" evidence="1">
    <location>
        <begin position="1"/>
        <end position="15"/>
    </location>
</feature>
<feature type="domain" description="Secretion system C-terminal sorting" evidence="2">
    <location>
        <begin position="563"/>
        <end position="630"/>
    </location>
</feature>
<evidence type="ECO:0000256" key="1">
    <source>
        <dbReference type="SAM" id="SignalP"/>
    </source>
</evidence>
<proteinExistence type="predicted"/>
<name>A0A1V9F5N7_9BACT</name>
<keyword evidence="4" id="KW-1185">Reference proteome</keyword>
<protein>
    <recommendedName>
        <fullName evidence="2">Secretion system C-terminal sorting domain-containing protein</fullName>
    </recommendedName>
</protein>
<dbReference type="Pfam" id="PF18962">
    <property type="entry name" value="Por_Secre_tail"/>
    <property type="match status" value="1"/>
</dbReference>
<dbReference type="Proteomes" id="UP000192276">
    <property type="component" value="Unassembled WGS sequence"/>
</dbReference>
<comment type="caution">
    <text evidence="3">The sequence shown here is derived from an EMBL/GenBank/DDBJ whole genome shotgun (WGS) entry which is preliminary data.</text>
</comment>
<dbReference type="InterPro" id="IPR006626">
    <property type="entry name" value="PbH1"/>
</dbReference>
<dbReference type="SUPFAM" id="SSF51126">
    <property type="entry name" value="Pectin lyase-like"/>
    <property type="match status" value="1"/>
</dbReference>
<dbReference type="InterPro" id="IPR011050">
    <property type="entry name" value="Pectin_lyase_fold/virulence"/>
</dbReference>
<evidence type="ECO:0000313" key="4">
    <source>
        <dbReference type="Proteomes" id="UP000192276"/>
    </source>
</evidence>
<organism evidence="3 4">
    <name type="scientific">Niastella populi</name>
    <dbReference type="NCBI Taxonomy" id="550983"/>
    <lineage>
        <taxon>Bacteria</taxon>
        <taxon>Pseudomonadati</taxon>
        <taxon>Bacteroidota</taxon>
        <taxon>Chitinophagia</taxon>
        <taxon>Chitinophagales</taxon>
        <taxon>Chitinophagaceae</taxon>
        <taxon>Niastella</taxon>
    </lineage>
</organism>
<feature type="chain" id="PRO_5012935439" description="Secretion system C-terminal sorting domain-containing protein" evidence="1">
    <location>
        <begin position="16"/>
        <end position="639"/>
    </location>
</feature>
<evidence type="ECO:0000313" key="3">
    <source>
        <dbReference type="EMBL" id="OQP53577.1"/>
    </source>
</evidence>